<evidence type="ECO:0000313" key="5">
    <source>
        <dbReference type="Proteomes" id="UP000279236"/>
    </source>
</evidence>
<sequence>MAVEGTPVRIAVAGAGLIGKRHIEEVSKSCDTVLVAIVDPSPAAAAVAKTYGVALYPTLDALFASADKPDGVILATPNSLHVDGGLTCVSAGVPVIVEKPLGDSAAEARRLVDAAAAAGVPLLTGHHRNYSSIMAKAREIVQSGVLGDIVAITGTALFYKPDPYFDENGGWRREPGGGPVLINLTHEVNNLLSLVGPITSVQATTSNATRKFPVEDTAAMVFRFASGALGTFVVSDTAASPRSWEQTARENLSYASYNDEDCYHIAGTRGSLSVPTMRLKAYGEDAKRSWWEPFNTSTAALQIQDPLAVQVAHFADVIRGNAKPICSGADGLATLQVVDAIVESAQTGQPVTIAA</sequence>
<dbReference type="Gene3D" id="3.40.50.720">
    <property type="entry name" value="NAD(P)-binding Rossmann-like Domain"/>
    <property type="match status" value="1"/>
</dbReference>
<evidence type="ECO:0000259" key="3">
    <source>
        <dbReference type="Pfam" id="PF22725"/>
    </source>
</evidence>
<dbReference type="InterPro" id="IPR000683">
    <property type="entry name" value="Gfo/Idh/MocA-like_OxRdtase_N"/>
</dbReference>
<gene>
    <name evidence="4" type="ORF">EHS24_003431</name>
</gene>
<dbReference type="Pfam" id="PF22725">
    <property type="entry name" value="GFO_IDH_MocA_C3"/>
    <property type="match status" value="1"/>
</dbReference>
<feature type="domain" description="Gfo/Idh/MocA-like oxidoreductase N-terminal" evidence="2">
    <location>
        <begin position="8"/>
        <end position="126"/>
    </location>
</feature>
<evidence type="ECO:0008006" key="6">
    <source>
        <dbReference type="Google" id="ProtNLM"/>
    </source>
</evidence>
<dbReference type="Pfam" id="PF01408">
    <property type="entry name" value="GFO_IDH_MocA"/>
    <property type="match status" value="1"/>
</dbReference>
<feature type="domain" description="GFO/IDH/MocA-like oxidoreductase" evidence="3">
    <location>
        <begin position="135"/>
        <end position="272"/>
    </location>
</feature>
<dbReference type="AlphaFoldDB" id="A0A427XEY2"/>
<organism evidence="4 5">
    <name type="scientific">Apiotrichum porosum</name>
    <dbReference type="NCBI Taxonomy" id="105984"/>
    <lineage>
        <taxon>Eukaryota</taxon>
        <taxon>Fungi</taxon>
        <taxon>Dikarya</taxon>
        <taxon>Basidiomycota</taxon>
        <taxon>Agaricomycotina</taxon>
        <taxon>Tremellomycetes</taxon>
        <taxon>Trichosporonales</taxon>
        <taxon>Trichosporonaceae</taxon>
        <taxon>Apiotrichum</taxon>
    </lineage>
</organism>
<evidence type="ECO:0000259" key="2">
    <source>
        <dbReference type="Pfam" id="PF01408"/>
    </source>
</evidence>
<dbReference type="RefSeq" id="XP_028472606.1">
    <property type="nucleotide sequence ID" value="XM_028619110.1"/>
</dbReference>
<dbReference type="InterPro" id="IPR036291">
    <property type="entry name" value="NAD(P)-bd_dom_sf"/>
</dbReference>
<name>A0A427XEY2_9TREE</name>
<dbReference type="PANTHER" id="PTHR43377">
    <property type="entry name" value="BILIVERDIN REDUCTASE A"/>
    <property type="match status" value="1"/>
</dbReference>
<dbReference type="EMBL" id="RSCE01000016">
    <property type="protein sequence ID" value="RSH77459.1"/>
    <property type="molecule type" value="Genomic_DNA"/>
</dbReference>
<proteinExistence type="inferred from homology"/>
<protein>
    <recommendedName>
        <fullName evidence="6">Gfo/Idh/MocA-like oxidoreductase N-terminal domain-containing protein</fullName>
    </recommendedName>
</protein>
<dbReference type="GO" id="GO:0000166">
    <property type="term" value="F:nucleotide binding"/>
    <property type="evidence" value="ECO:0007669"/>
    <property type="project" value="InterPro"/>
</dbReference>
<comment type="caution">
    <text evidence="4">The sequence shown here is derived from an EMBL/GenBank/DDBJ whole genome shotgun (WGS) entry which is preliminary data.</text>
</comment>
<reference evidence="4 5" key="1">
    <citation type="submission" date="2018-11" db="EMBL/GenBank/DDBJ databases">
        <title>Genome sequence of Apiotrichum porosum DSM 27194.</title>
        <authorList>
            <person name="Aliyu H."/>
            <person name="Gorte O."/>
            <person name="Ochsenreither K."/>
        </authorList>
    </citation>
    <scope>NUCLEOTIDE SEQUENCE [LARGE SCALE GENOMIC DNA]</scope>
    <source>
        <strain evidence="4 5">DSM 27194</strain>
    </source>
</reference>
<dbReference type="InterPro" id="IPR055170">
    <property type="entry name" value="GFO_IDH_MocA-like_dom"/>
</dbReference>
<accession>A0A427XEY2</accession>
<dbReference type="Gene3D" id="3.30.360.10">
    <property type="entry name" value="Dihydrodipicolinate Reductase, domain 2"/>
    <property type="match status" value="1"/>
</dbReference>
<evidence type="ECO:0000256" key="1">
    <source>
        <dbReference type="ARBA" id="ARBA00010928"/>
    </source>
</evidence>
<evidence type="ECO:0000313" key="4">
    <source>
        <dbReference type="EMBL" id="RSH77459.1"/>
    </source>
</evidence>
<dbReference type="InterPro" id="IPR051450">
    <property type="entry name" value="Gfo/Idh/MocA_Oxidoreductases"/>
</dbReference>
<dbReference type="SUPFAM" id="SSF55347">
    <property type="entry name" value="Glyceraldehyde-3-phosphate dehydrogenase-like, C-terminal domain"/>
    <property type="match status" value="1"/>
</dbReference>
<keyword evidence="5" id="KW-1185">Reference proteome</keyword>
<dbReference type="PANTHER" id="PTHR43377:SF8">
    <property type="entry name" value="BLR3664 PROTEIN"/>
    <property type="match status" value="1"/>
</dbReference>
<dbReference type="GeneID" id="39587974"/>
<comment type="similarity">
    <text evidence="1">Belongs to the Gfo/Idh/MocA family.</text>
</comment>
<dbReference type="STRING" id="105984.A0A427XEY2"/>
<dbReference type="Proteomes" id="UP000279236">
    <property type="component" value="Unassembled WGS sequence"/>
</dbReference>
<dbReference type="SUPFAM" id="SSF51735">
    <property type="entry name" value="NAD(P)-binding Rossmann-fold domains"/>
    <property type="match status" value="1"/>
</dbReference>
<dbReference type="OrthoDB" id="446809at2759"/>